<dbReference type="Proteomes" id="UP000828390">
    <property type="component" value="Unassembled WGS sequence"/>
</dbReference>
<proteinExistence type="predicted"/>
<reference evidence="1" key="1">
    <citation type="journal article" date="2019" name="bioRxiv">
        <title>The Genome of the Zebra Mussel, Dreissena polymorpha: A Resource for Invasive Species Research.</title>
        <authorList>
            <person name="McCartney M.A."/>
            <person name="Auch B."/>
            <person name="Kono T."/>
            <person name="Mallez S."/>
            <person name="Zhang Y."/>
            <person name="Obille A."/>
            <person name="Becker A."/>
            <person name="Abrahante J.E."/>
            <person name="Garbe J."/>
            <person name="Badalamenti J.P."/>
            <person name="Herman A."/>
            <person name="Mangelson H."/>
            <person name="Liachko I."/>
            <person name="Sullivan S."/>
            <person name="Sone E.D."/>
            <person name="Koren S."/>
            <person name="Silverstein K.A.T."/>
            <person name="Beckman K.B."/>
            <person name="Gohl D.M."/>
        </authorList>
    </citation>
    <scope>NUCLEOTIDE SEQUENCE</scope>
    <source>
        <strain evidence="1">Duluth1</strain>
        <tissue evidence="1">Whole animal</tissue>
    </source>
</reference>
<dbReference type="EMBL" id="JAIWYP010000004">
    <property type="protein sequence ID" value="KAH3836571.1"/>
    <property type="molecule type" value="Genomic_DNA"/>
</dbReference>
<dbReference type="AlphaFoldDB" id="A0A9D4KBH5"/>
<sequence length="53" mass="5887">MGKFYEELGRTIFKVTTKDILVVQGDCNAKVGSDAYQKLIRVSMYIGIGVTND</sequence>
<accession>A0A9D4KBH5</accession>
<keyword evidence="2" id="KW-1185">Reference proteome</keyword>
<organism evidence="1 2">
    <name type="scientific">Dreissena polymorpha</name>
    <name type="common">Zebra mussel</name>
    <name type="synonym">Mytilus polymorpha</name>
    <dbReference type="NCBI Taxonomy" id="45954"/>
    <lineage>
        <taxon>Eukaryota</taxon>
        <taxon>Metazoa</taxon>
        <taxon>Spiralia</taxon>
        <taxon>Lophotrochozoa</taxon>
        <taxon>Mollusca</taxon>
        <taxon>Bivalvia</taxon>
        <taxon>Autobranchia</taxon>
        <taxon>Heteroconchia</taxon>
        <taxon>Euheterodonta</taxon>
        <taxon>Imparidentia</taxon>
        <taxon>Neoheterodontei</taxon>
        <taxon>Myida</taxon>
        <taxon>Dreissenoidea</taxon>
        <taxon>Dreissenidae</taxon>
        <taxon>Dreissena</taxon>
    </lineage>
</organism>
<evidence type="ECO:0000313" key="2">
    <source>
        <dbReference type="Proteomes" id="UP000828390"/>
    </source>
</evidence>
<evidence type="ECO:0000313" key="1">
    <source>
        <dbReference type="EMBL" id="KAH3836571.1"/>
    </source>
</evidence>
<gene>
    <name evidence="1" type="ORF">DPMN_109943</name>
</gene>
<comment type="caution">
    <text evidence="1">The sequence shown here is derived from an EMBL/GenBank/DDBJ whole genome shotgun (WGS) entry which is preliminary data.</text>
</comment>
<name>A0A9D4KBH5_DREPO</name>
<reference evidence="1" key="2">
    <citation type="submission" date="2020-11" db="EMBL/GenBank/DDBJ databases">
        <authorList>
            <person name="McCartney M.A."/>
            <person name="Auch B."/>
            <person name="Kono T."/>
            <person name="Mallez S."/>
            <person name="Becker A."/>
            <person name="Gohl D.M."/>
            <person name="Silverstein K.A.T."/>
            <person name="Koren S."/>
            <person name="Bechman K.B."/>
            <person name="Herman A."/>
            <person name="Abrahante J.E."/>
            <person name="Garbe J."/>
        </authorList>
    </citation>
    <scope>NUCLEOTIDE SEQUENCE</scope>
    <source>
        <strain evidence="1">Duluth1</strain>
        <tissue evidence="1">Whole animal</tissue>
    </source>
</reference>
<protein>
    <submittedName>
        <fullName evidence="1">Uncharacterized protein</fullName>
    </submittedName>
</protein>